<protein>
    <recommendedName>
        <fullName evidence="1">VOC domain-containing protein</fullName>
    </recommendedName>
</protein>
<dbReference type="OrthoDB" id="284897at2"/>
<reference evidence="2 3" key="1">
    <citation type="submission" date="2019-04" db="EMBL/GenBank/DDBJ databases">
        <title>Reference strain of H23.</title>
        <authorList>
            <person name="Luo X."/>
        </authorList>
    </citation>
    <scope>NUCLEOTIDE SEQUENCE [LARGE SCALE GENOMIC DNA]</scope>
    <source>
        <strain evidence="2 3">H23</strain>
    </source>
</reference>
<proteinExistence type="predicted"/>
<accession>A0A4U5JLY8</accession>
<evidence type="ECO:0000313" key="2">
    <source>
        <dbReference type="EMBL" id="TKR30670.1"/>
    </source>
</evidence>
<name>A0A4U5JLY8_9GAMM</name>
<dbReference type="AlphaFoldDB" id="A0A4U5JLY8"/>
<comment type="caution">
    <text evidence="2">The sequence shown here is derived from an EMBL/GenBank/DDBJ whole genome shotgun (WGS) entry which is preliminary data.</text>
</comment>
<dbReference type="InterPro" id="IPR037523">
    <property type="entry name" value="VOC_core"/>
</dbReference>
<dbReference type="PROSITE" id="PS51819">
    <property type="entry name" value="VOC"/>
    <property type="match status" value="1"/>
</dbReference>
<dbReference type="Pfam" id="PF00903">
    <property type="entry name" value="Glyoxalase"/>
    <property type="match status" value="1"/>
</dbReference>
<organism evidence="2 3">
    <name type="scientific">Luteimonas gilva</name>
    <dbReference type="NCBI Taxonomy" id="2572684"/>
    <lineage>
        <taxon>Bacteria</taxon>
        <taxon>Pseudomonadati</taxon>
        <taxon>Pseudomonadota</taxon>
        <taxon>Gammaproteobacteria</taxon>
        <taxon>Lysobacterales</taxon>
        <taxon>Lysobacteraceae</taxon>
        <taxon>Luteimonas</taxon>
    </lineage>
</organism>
<gene>
    <name evidence="2" type="ORF">FCE95_11220</name>
</gene>
<feature type="domain" description="VOC" evidence="1">
    <location>
        <begin position="4"/>
        <end position="122"/>
    </location>
</feature>
<dbReference type="SUPFAM" id="SSF54593">
    <property type="entry name" value="Glyoxalase/Bleomycin resistance protein/Dihydroxybiphenyl dioxygenase"/>
    <property type="match status" value="1"/>
</dbReference>
<dbReference type="InterPro" id="IPR004360">
    <property type="entry name" value="Glyas_Fos-R_dOase_dom"/>
</dbReference>
<sequence>MAVQSCIPVIPSADLQKSLRLWVDGLGFVAENEMHADDGRLVFCMLRKDGLRFMLNQRAGTPVKPEDYEGIRLYWAPADLHETRNRLIGLGYAVSDIGQRDYGQTEFFLTDDDGYSHCFGVPTGI</sequence>
<evidence type="ECO:0000259" key="1">
    <source>
        <dbReference type="PROSITE" id="PS51819"/>
    </source>
</evidence>
<dbReference type="Proteomes" id="UP000308707">
    <property type="component" value="Unassembled WGS sequence"/>
</dbReference>
<dbReference type="EMBL" id="SZUA01000002">
    <property type="protein sequence ID" value="TKR30670.1"/>
    <property type="molecule type" value="Genomic_DNA"/>
</dbReference>
<dbReference type="InterPro" id="IPR029068">
    <property type="entry name" value="Glyas_Bleomycin-R_OHBP_Dase"/>
</dbReference>
<keyword evidence="3" id="KW-1185">Reference proteome</keyword>
<evidence type="ECO:0000313" key="3">
    <source>
        <dbReference type="Proteomes" id="UP000308707"/>
    </source>
</evidence>
<dbReference type="RefSeq" id="WP_137267101.1">
    <property type="nucleotide sequence ID" value="NZ_SZUA01000002.1"/>
</dbReference>
<dbReference type="Gene3D" id="3.10.180.10">
    <property type="entry name" value="2,3-Dihydroxybiphenyl 1,2-Dioxygenase, domain 1"/>
    <property type="match status" value="1"/>
</dbReference>